<dbReference type="Proteomes" id="UP000605970">
    <property type="component" value="Unassembled WGS sequence"/>
</dbReference>
<accession>A0A8S9ZY60</accession>
<evidence type="ECO:0000313" key="5">
    <source>
        <dbReference type="Proteomes" id="UP000605970"/>
    </source>
</evidence>
<reference evidence="4" key="1">
    <citation type="journal article" date="2020" name="Ecol. Evol.">
        <title>Genome structure and content of the rice root-knot nematode (Meloidogyne graminicola).</title>
        <authorList>
            <person name="Phan N.T."/>
            <person name="Danchin E.G.J."/>
            <person name="Klopp C."/>
            <person name="Perfus-Barbeoch L."/>
            <person name="Kozlowski D.K."/>
            <person name="Koutsovoulos G.D."/>
            <person name="Lopez-Roques C."/>
            <person name="Bouchez O."/>
            <person name="Zahm M."/>
            <person name="Besnard G."/>
            <person name="Bellafiore S."/>
        </authorList>
    </citation>
    <scope>NUCLEOTIDE SEQUENCE</scope>
    <source>
        <strain evidence="4">VN-18</strain>
    </source>
</reference>
<gene>
    <name evidence="4" type="ORF">Mgra_00002556</name>
</gene>
<proteinExistence type="predicted"/>
<feature type="region of interest" description="Disordered" evidence="1">
    <location>
        <begin position="360"/>
        <end position="383"/>
    </location>
</feature>
<feature type="compositionally biased region" description="Low complexity" evidence="1">
    <location>
        <begin position="530"/>
        <end position="569"/>
    </location>
</feature>
<dbReference type="OrthoDB" id="5864643at2759"/>
<keyword evidence="5" id="KW-1185">Reference proteome</keyword>
<keyword evidence="2" id="KW-0812">Transmembrane</keyword>
<evidence type="ECO:0000256" key="1">
    <source>
        <dbReference type="SAM" id="MobiDB-lite"/>
    </source>
</evidence>
<feature type="compositionally biased region" description="Polar residues" evidence="1">
    <location>
        <begin position="58"/>
        <end position="76"/>
    </location>
</feature>
<feature type="transmembrane region" description="Helical" evidence="2">
    <location>
        <begin position="405"/>
        <end position="428"/>
    </location>
</feature>
<comment type="caution">
    <text evidence="4">The sequence shown here is derived from an EMBL/GenBank/DDBJ whole genome shotgun (WGS) entry which is preliminary data.</text>
</comment>
<dbReference type="EMBL" id="JABEBT010000015">
    <property type="protein sequence ID" value="KAF7638105.1"/>
    <property type="molecule type" value="Genomic_DNA"/>
</dbReference>
<name>A0A8S9ZY60_9BILA</name>
<feature type="region of interest" description="Disordered" evidence="1">
    <location>
        <begin position="58"/>
        <end position="127"/>
    </location>
</feature>
<feature type="region of interest" description="Disordered" evidence="1">
    <location>
        <begin position="521"/>
        <end position="607"/>
    </location>
</feature>
<feature type="domain" description="NIDO" evidence="3">
    <location>
        <begin position="1"/>
        <end position="41"/>
    </location>
</feature>
<dbReference type="InterPro" id="IPR003886">
    <property type="entry name" value="NIDO_dom"/>
</dbReference>
<keyword evidence="2" id="KW-1133">Transmembrane helix</keyword>
<evidence type="ECO:0000256" key="2">
    <source>
        <dbReference type="SAM" id="Phobius"/>
    </source>
</evidence>
<evidence type="ECO:0000313" key="4">
    <source>
        <dbReference type="EMBL" id="KAF7638105.1"/>
    </source>
</evidence>
<dbReference type="AlphaFoldDB" id="A0A8S9ZY60"/>
<protein>
    <recommendedName>
        <fullName evidence="3">NIDO domain-containing protein</fullName>
    </recommendedName>
</protein>
<dbReference type="PROSITE" id="PS51220">
    <property type="entry name" value="NIDO"/>
    <property type="match status" value="1"/>
</dbReference>
<sequence length="607" mass="68378">MAPDRDNSILLPGSGTEGIEQLSQLSNARSQGIWLYRIDELVPSACLRPELQPPYCDTLSSSLSGPSKTVEKTQNILPPPSIISTTPEEVGRVRGEEEEEEKEGGREQQHLPFSREEQSEEEKQFQLQPSPTIIPKKQPIIKIQSKEFEMPPDAFEDSNGLFVRTTTKTTITTTTTNTSIKNKWEAEQEEEEKEIITPSLIIPEFVDLQKPSTTPTSSLKTTDKALLEIKKSLNIPSFVPIEKTPKIVFDGRFQHKIEEEKIFKNNENISLFPSPPPMQTIWPLEENKGKNREEEEEKGEEFKEFKELNKTEIKKEEEEEVSTTLTITTISSTKLNDDRNNLIFIFNNTKTKPISTTKKIKPTTQVPKHKPENPDGDDLLMEDWGERDSGSDSLLEGVAPNKLSIVVPIAIVLVWLVVLLIVAIFLCCRRRQTQERLRTLYGPSYQIRPVYTMRVNKLDENNVASYAATEGVSSYEEHLEKAAQRLSAELAYNPNPLWAGSGRYSLYGSYWNLSPDGSAAVTKRPLPTTSNPKQQRSSSSSAMEMISSPRSSQESSGQQQQQQSSSVFSGYAQQISGQNNRPPFNSPGEKEQQQTTGTDFHRSQVII</sequence>
<feature type="compositionally biased region" description="Polar residues" evidence="1">
    <location>
        <begin position="571"/>
        <end position="583"/>
    </location>
</feature>
<keyword evidence="2" id="KW-0472">Membrane</keyword>
<evidence type="ECO:0000259" key="3">
    <source>
        <dbReference type="PROSITE" id="PS51220"/>
    </source>
</evidence>
<dbReference type="GO" id="GO:0007160">
    <property type="term" value="P:cell-matrix adhesion"/>
    <property type="evidence" value="ECO:0007669"/>
    <property type="project" value="InterPro"/>
</dbReference>
<feature type="compositionally biased region" description="Basic and acidic residues" evidence="1">
    <location>
        <begin position="103"/>
        <end position="124"/>
    </location>
</feature>
<organism evidence="4 5">
    <name type="scientific">Meloidogyne graminicola</name>
    <dbReference type="NCBI Taxonomy" id="189291"/>
    <lineage>
        <taxon>Eukaryota</taxon>
        <taxon>Metazoa</taxon>
        <taxon>Ecdysozoa</taxon>
        <taxon>Nematoda</taxon>
        <taxon>Chromadorea</taxon>
        <taxon>Rhabditida</taxon>
        <taxon>Tylenchina</taxon>
        <taxon>Tylenchomorpha</taxon>
        <taxon>Tylenchoidea</taxon>
        <taxon>Meloidogynidae</taxon>
        <taxon>Meloidogyninae</taxon>
        <taxon>Meloidogyne</taxon>
    </lineage>
</organism>
<feature type="compositionally biased region" description="Acidic residues" evidence="1">
    <location>
        <begin position="374"/>
        <end position="383"/>
    </location>
</feature>